<keyword evidence="3 7" id="KW-0347">Helicase</keyword>
<dbReference type="InterPro" id="IPR027417">
    <property type="entry name" value="P-loop_NTPase"/>
</dbReference>
<dbReference type="InterPro" id="IPR014001">
    <property type="entry name" value="Helicase_ATP-bd"/>
</dbReference>
<comment type="catalytic activity">
    <reaction evidence="7">
        <text>ATP + H2O = ADP + phosphate + H(+)</text>
        <dbReference type="Rhea" id="RHEA:13065"/>
        <dbReference type="ChEBI" id="CHEBI:15377"/>
        <dbReference type="ChEBI" id="CHEBI:15378"/>
        <dbReference type="ChEBI" id="CHEBI:30616"/>
        <dbReference type="ChEBI" id="CHEBI:43474"/>
        <dbReference type="ChEBI" id="CHEBI:456216"/>
        <dbReference type="EC" id="3.6.4.13"/>
    </reaction>
</comment>
<organism evidence="12 13">
    <name type="scientific">Heterodera trifolii</name>
    <dbReference type="NCBI Taxonomy" id="157864"/>
    <lineage>
        <taxon>Eukaryota</taxon>
        <taxon>Metazoa</taxon>
        <taxon>Ecdysozoa</taxon>
        <taxon>Nematoda</taxon>
        <taxon>Chromadorea</taxon>
        <taxon>Rhabditida</taxon>
        <taxon>Tylenchina</taxon>
        <taxon>Tylenchomorpha</taxon>
        <taxon>Tylenchoidea</taxon>
        <taxon>Heteroderidae</taxon>
        <taxon>Heteroderinae</taxon>
        <taxon>Heterodera</taxon>
    </lineage>
</organism>
<feature type="compositionally biased region" description="Acidic residues" evidence="8">
    <location>
        <begin position="551"/>
        <end position="560"/>
    </location>
</feature>
<comment type="similarity">
    <text evidence="7">Belongs to the DEAD box helicase family.</text>
</comment>
<dbReference type="Pfam" id="PF00271">
    <property type="entry name" value="Helicase_C"/>
    <property type="match status" value="1"/>
</dbReference>
<dbReference type="SUPFAM" id="SSF52540">
    <property type="entry name" value="P-loop containing nucleoside triphosphate hydrolases"/>
    <property type="match status" value="2"/>
</dbReference>
<evidence type="ECO:0000256" key="2">
    <source>
        <dbReference type="ARBA" id="ARBA00022801"/>
    </source>
</evidence>
<dbReference type="PROSITE" id="PS00498">
    <property type="entry name" value="TYROSINASE_2"/>
    <property type="match status" value="1"/>
</dbReference>
<comment type="domain">
    <text evidence="7">The Q motif is unique to and characteristic of the DEAD box family of RNA helicases and controls ATP binding and hydrolysis.</text>
</comment>
<name>A0ABD2M9U1_9BILA</name>
<evidence type="ECO:0000256" key="1">
    <source>
        <dbReference type="ARBA" id="ARBA00022741"/>
    </source>
</evidence>
<feature type="domain" description="Helicase C-terminal" evidence="10">
    <location>
        <begin position="210"/>
        <end position="382"/>
    </location>
</feature>
<dbReference type="PROSITE" id="PS51194">
    <property type="entry name" value="HELICASE_CTER"/>
    <property type="match status" value="1"/>
</dbReference>
<evidence type="ECO:0000313" key="13">
    <source>
        <dbReference type="Proteomes" id="UP001620626"/>
    </source>
</evidence>
<feature type="domain" description="DEAD-box RNA helicase Q" evidence="11">
    <location>
        <begin position="60"/>
        <end position="88"/>
    </location>
</feature>
<reference evidence="12 13" key="1">
    <citation type="submission" date="2024-10" db="EMBL/GenBank/DDBJ databases">
        <authorList>
            <person name="Kim D."/>
        </authorList>
    </citation>
    <scope>NUCLEOTIDE SEQUENCE [LARGE SCALE GENOMIC DNA]</scope>
    <source>
        <strain evidence="12">BH-2024</strain>
    </source>
</reference>
<evidence type="ECO:0000256" key="6">
    <source>
        <dbReference type="PROSITE-ProRule" id="PRU00552"/>
    </source>
</evidence>
<feature type="compositionally biased region" description="Basic and acidic residues" evidence="8">
    <location>
        <begin position="561"/>
        <end position="571"/>
    </location>
</feature>
<keyword evidence="13" id="KW-1185">Reference proteome</keyword>
<sequence>MQIFLTTVKNESIIKYRLNFIEMTTAKNHKLSKNRQTLDEIDGVVKLYKKFDPHTVSPDDSFSAFPLSQNTMKGLEDANFTKPTDIQRLSLGHSILGKDVVGGAKTGSGKTLALILPLLESLWRNRWTKMDGVGALIITPTRELAYQIYKVLNNVGKYHEFSVALLIGERQTLLFSATQTRRTEDLVRVSLRDPVFVAAHEHSDSATPDQLVQSYFVCMEEEKLNMLWSFLKNNRTKKTLVFVTCCKQARFITETFTHLRPGLYFTGLWGDLKQSKRIERFNKFNAVDGGAAMVCTDVASRGLDFRGMDWVLQMDCPSTVDDYIHRVGRTARMNRKGEAMLMLTPSQEHFVALLKQRNVPVTKVTVDSNKVFDVRNKITNLMVPFPSVKQFAQQSLIAYAKALYFSELKEVFDVQSIDFDALSRSYGLVVTPRIRFLRKKGIMTTKAVEFEKGTSPEMAAKTEEILLGKPSGSGGKNPFDIQCQNEEEEEEEPFLKVSRRDVFNSITEVDVKEEILSRISSKKPISKTMMARKMIKRMGVVGKRKRFENERESDEEEDTEQQQKKGDAICC</sequence>
<dbReference type="GO" id="GO:0005524">
    <property type="term" value="F:ATP binding"/>
    <property type="evidence" value="ECO:0007669"/>
    <property type="project" value="UniProtKB-UniRule"/>
</dbReference>
<dbReference type="InterPro" id="IPR025313">
    <property type="entry name" value="SPB4-like_CTE"/>
</dbReference>
<evidence type="ECO:0000256" key="8">
    <source>
        <dbReference type="SAM" id="MobiDB-lite"/>
    </source>
</evidence>
<dbReference type="GO" id="GO:0003724">
    <property type="term" value="F:RNA helicase activity"/>
    <property type="evidence" value="ECO:0007669"/>
    <property type="project" value="UniProtKB-EC"/>
</dbReference>
<accession>A0ABD2M9U1</accession>
<feature type="region of interest" description="Disordered" evidence="8">
    <location>
        <begin position="542"/>
        <end position="571"/>
    </location>
</feature>
<comment type="function">
    <text evidence="7">RNA helicase.</text>
</comment>
<dbReference type="Gene3D" id="3.40.50.300">
    <property type="entry name" value="P-loop containing nucleotide triphosphate hydrolases"/>
    <property type="match status" value="2"/>
</dbReference>
<evidence type="ECO:0000256" key="5">
    <source>
        <dbReference type="ARBA" id="ARBA00022884"/>
    </source>
</evidence>
<evidence type="ECO:0000256" key="4">
    <source>
        <dbReference type="ARBA" id="ARBA00022840"/>
    </source>
</evidence>
<protein>
    <recommendedName>
        <fullName evidence="7">ATP-dependent RNA helicase</fullName>
        <ecNumber evidence="7">3.6.4.13</ecNumber>
    </recommendedName>
</protein>
<evidence type="ECO:0000259" key="11">
    <source>
        <dbReference type="PROSITE" id="PS51195"/>
    </source>
</evidence>
<keyword evidence="1 7" id="KW-0547">Nucleotide-binding</keyword>
<dbReference type="AlphaFoldDB" id="A0ABD2M9U1"/>
<dbReference type="GO" id="GO:0016787">
    <property type="term" value="F:hydrolase activity"/>
    <property type="evidence" value="ECO:0007669"/>
    <property type="project" value="UniProtKB-KW"/>
</dbReference>
<dbReference type="EMBL" id="JBICBT010000078">
    <property type="protein sequence ID" value="KAL3124078.1"/>
    <property type="molecule type" value="Genomic_DNA"/>
</dbReference>
<dbReference type="SMART" id="SM00487">
    <property type="entry name" value="DEXDc"/>
    <property type="match status" value="1"/>
</dbReference>
<gene>
    <name evidence="12" type="ORF">niasHT_004667</name>
</gene>
<dbReference type="EC" id="3.6.4.13" evidence="7"/>
<evidence type="ECO:0000259" key="10">
    <source>
        <dbReference type="PROSITE" id="PS51194"/>
    </source>
</evidence>
<dbReference type="InterPro" id="IPR011545">
    <property type="entry name" value="DEAD/DEAH_box_helicase_dom"/>
</dbReference>
<dbReference type="InterPro" id="IPR002227">
    <property type="entry name" value="Tyrosinase_Cu-bd"/>
</dbReference>
<dbReference type="InterPro" id="IPR001650">
    <property type="entry name" value="Helicase_C-like"/>
</dbReference>
<dbReference type="PANTHER" id="PTHR24031">
    <property type="entry name" value="RNA HELICASE"/>
    <property type="match status" value="1"/>
</dbReference>
<dbReference type="InterPro" id="IPR014014">
    <property type="entry name" value="RNA_helicase_DEAD_Q_motif"/>
</dbReference>
<dbReference type="SMART" id="SM01178">
    <property type="entry name" value="DUF4217"/>
    <property type="match status" value="1"/>
</dbReference>
<dbReference type="SMART" id="SM00490">
    <property type="entry name" value="HELICc"/>
    <property type="match status" value="1"/>
</dbReference>
<keyword evidence="5 7" id="KW-0694">RNA-binding</keyword>
<dbReference type="PROSITE" id="PS51195">
    <property type="entry name" value="Q_MOTIF"/>
    <property type="match status" value="1"/>
</dbReference>
<dbReference type="Pfam" id="PF13959">
    <property type="entry name" value="CTE_SPB4"/>
    <property type="match status" value="1"/>
</dbReference>
<comment type="caution">
    <text evidence="12">The sequence shown here is derived from an EMBL/GenBank/DDBJ whole genome shotgun (WGS) entry which is preliminary data.</text>
</comment>
<keyword evidence="4 7" id="KW-0067">ATP-binding</keyword>
<dbReference type="CDD" id="cd18787">
    <property type="entry name" value="SF2_C_DEAD"/>
    <property type="match status" value="1"/>
</dbReference>
<dbReference type="Pfam" id="PF00270">
    <property type="entry name" value="DEAD"/>
    <property type="match status" value="1"/>
</dbReference>
<feature type="short sequence motif" description="Q motif" evidence="6">
    <location>
        <begin position="60"/>
        <end position="88"/>
    </location>
</feature>
<evidence type="ECO:0000256" key="7">
    <source>
        <dbReference type="RuleBase" id="RU365068"/>
    </source>
</evidence>
<keyword evidence="2 7" id="KW-0378">Hydrolase</keyword>
<proteinExistence type="inferred from homology"/>
<dbReference type="PROSITE" id="PS51192">
    <property type="entry name" value="HELICASE_ATP_BIND_1"/>
    <property type="match status" value="1"/>
</dbReference>
<feature type="domain" description="Helicase ATP-binding" evidence="9">
    <location>
        <begin position="91"/>
        <end position="226"/>
    </location>
</feature>
<evidence type="ECO:0000256" key="3">
    <source>
        <dbReference type="ARBA" id="ARBA00022806"/>
    </source>
</evidence>
<dbReference type="Proteomes" id="UP001620626">
    <property type="component" value="Unassembled WGS sequence"/>
</dbReference>
<evidence type="ECO:0000313" key="12">
    <source>
        <dbReference type="EMBL" id="KAL3124078.1"/>
    </source>
</evidence>
<dbReference type="GO" id="GO:0003723">
    <property type="term" value="F:RNA binding"/>
    <property type="evidence" value="ECO:0007669"/>
    <property type="project" value="UniProtKB-UniRule"/>
</dbReference>
<evidence type="ECO:0000259" key="9">
    <source>
        <dbReference type="PROSITE" id="PS51192"/>
    </source>
</evidence>